<feature type="domain" description="YubB ferredoxin-like" evidence="2">
    <location>
        <begin position="220"/>
        <end position="288"/>
    </location>
</feature>
<protein>
    <submittedName>
        <fullName evidence="3">Uncharacterized protein</fullName>
    </submittedName>
</protein>
<dbReference type="AlphaFoldDB" id="B7MZL7"/>
<dbReference type="SUPFAM" id="SSF160940">
    <property type="entry name" value="Api92-like"/>
    <property type="match status" value="1"/>
</dbReference>
<dbReference type="EMBL" id="CU928162">
    <property type="protein sequence ID" value="CAR09535.1"/>
    <property type="molecule type" value="Genomic_DNA"/>
</dbReference>
<dbReference type="Proteomes" id="UP000000748">
    <property type="component" value="Chromosome"/>
</dbReference>
<dbReference type="KEGG" id="ecq:ECED1_3529"/>
<dbReference type="HOGENOM" id="CLU_076558_0_0_6"/>
<sequence>MPSSFIRGALNMAEWCRNRFEITGKSVCLDVLTQWIEGCETPRYRHAIQQSIQLFLIGCAGLVKPTRTTQYPPYPALVRHGTGMSSPANQAFEQWLGLLVKDAVLDEETIKTIDRLYHQSCIGAVRWGNLPDNAREIITTLMHCQYSDWFGLVGLSEHIDAEACWSRLSDYPEQAQPCDMLMVIPPRLATELNGSGGLLQGISTTTSLYSRIYGVEWPSGHNVRWVRDEMSSLVLLTDTPWYPPSGELVGEISKVFDCEIRHWYSEPVRGIQGYNCYDGGEHTDSDPQAEWPGREKLPQPRLYLVEERAEEQTEAAPLPVPLAAGQ</sequence>
<dbReference type="Gene3D" id="3.30.70.1270">
    <property type="entry name" value="Api92-like domains"/>
    <property type="match status" value="1"/>
</dbReference>
<dbReference type="Pfam" id="PF06924">
    <property type="entry name" value="DUF1281"/>
    <property type="match status" value="1"/>
</dbReference>
<evidence type="ECO:0000259" key="1">
    <source>
        <dbReference type="Pfam" id="PF06924"/>
    </source>
</evidence>
<accession>B7MZL7</accession>
<dbReference type="Pfam" id="PF18406">
    <property type="entry name" value="DUF1281_C"/>
    <property type="match status" value="1"/>
</dbReference>
<evidence type="ECO:0000259" key="2">
    <source>
        <dbReference type="Pfam" id="PF18406"/>
    </source>
</evidence>
<evidence type="ECO:0000313" key="4">
    <source>
        <dbReference type="Proteomes" id="UP000000748"/>
    </source>
</evidence>
<feature type="domain" description="DUF1281" evidence="1">
    <location>
        <begin position="41"/>
        <end position="217"/>
    </location>
</feature>
<evidence type="ECO:0000313" key="3">
    <source>
        <dbReference type="EMBL" id="CAR09535.1"/>
    </source>
</evidence>
<dbReference type="Gene3D" id="1.10.3530.10">
    <property type="entry name" value="Api92-like"/>
    <property type="match status" value="1"/>
</dbReference>
<name>B7MZL7_ECO81</name>
<dbReference type="InterPro" id="IPR023136">
    <property type="entry name" value="Api92-like_dom_sf"/>
</dbReference>
<reference evidence="4" key="1">
    <citation type="journal article" date="2009" name="PLoS Genet.">
        <title>Organised genome dynamics in the Escherichia coli species results in highly diverse adaptive paths.</title>
        <authorList>
            <person name="Touchon M."/>
            <person name="Hoede C."/>
            <person name="Tenaillon O."/>
            <person name="Barbe V."/>
            <person name="Baeriswyl S."/>
            <person name="Bidet P."/>
            <person name="Bingen E."/>
            <person name="Bonacorsi S."/>
            <person name="Bouchier C."/>
            <person name="Bouvet O."/>
            <person name="Calteau A."/>
            <person name="Chiapello H."/>
            <person name="Clermont O."/>
            <person name="Cruveiller S."/>
            <person name="Danchin A."/>
            <person name="Diard M."/>
            <person name="Dossat C."/>
            <person name="Karoui M.E."/>
            <person name="Frapy E."/>
            <person name="Garry L."/>
            <person name="Ghigo J.M."/>
            <person name="Gilles A.M."/>
            <person name="Johnson J."/>
            <person name="Le Bouguenec C."/>
            <person name="Lescat M."/>
            <person name="Mangenot S."/>
            <person name="Martinez-Jehanne V."/>
            <person name="Matic I."/>
            <person name="Nassif X."/>
            <person name="Oztas S."/>
            <person name="Petit M.A."/>
            <person name="Pichon C."/>
            <person name="Rouy Z."/>
            <person name="Ruf C.S."/>
            <person name="Schneider D."/>
            <person name="Tourret J."/>
            <person name="Vacherie B."/>
            <person name="Vallenet D."/>
            <person name="Medigue C."/>
            <person name="Rocha E.P.C."/>
            <person name="Denamur E."/>
        </authorList>
    </citation>
    <scope>NUCLEOTIDE SEQUENCE [LARGE SCALE GENOMIC DNA]</scope>
    <source>
        <strain evidence="4">ED1a</strain>
    </source>
</reference>
<proteinExistence type="predicted"/>
<dbReference type="InterPro" id="IPR041329">
    <property type="entry name" value="YubB_C"/>
</dbReference>
<gene>
    <name evidence="3" type="ordered locus">ECED1_3529</name>
</gene>
<dbReference type="InterPro" id="IPR009694">
    <property type="entry name" value="DUF1281"/>
</dbReference>
<organism evidence="3 4">
    <name type="scientific">Escherichia coli O81 (strain ED1a)</name>
    <dbReference type="NCBI Taxonomy" id="585397"/>
    <lineage>
        <taxon>Bacteria</taxon>
        <taxon>Pseudomonadati</taxon>
        <taxon>Pseudomonadota</taxon>
        <taxon>Gammaproteobacteria</taxon>
        <taxon>Enterobacterales</taxon>
        <taxon>Enterobacteriaceae</taxon>
        <taxon>Escherichia</taxon>
    </lineage>
</organism>